<comment type="caution">
    <text evidence="11">The sequence shown here is derived from an EMBL/GenBank/DDBJ whole genome shotgun (WGS) entry which is preliminary data.</text>
</comment>
<dbReference type="PROSITE" id="PS50850">
    <property type="entry name" value="MFS"/>
    <property type="match status" value="1"/>
</dbReference>
<dbReference type="SUPFAM" id="SSF103473">
    <property type="entry name" value="MFS general substrate transporter"/>
    <property type="match status" value="1"/>
</dbReference>
<sequence>MMGRRAIVVFCGLLMSVTAFSVDITLPAFPQMMNEFSTGFTQVQWSVTAFLFATGIGQLVWGSFSDRFGRRPTLFIGLTTLLAGQMLAIAAPTIDALLVARVIQGLGAAAAIVSCRAILRDLFSGQELARSMAFASAVFAIGPMLAPLFGALITEFSGWRFIFVALGILATLLLILLAYFEETSPQKDRRALHATRIKSNVAAVFHHPQSRFFMIVSMFVMAFMLLILTGAAPVYETEFGITGVTFAVLFGIHGLGIVAGQILNRRLIVSIGVFAAIAVAGAVMVAMSGLLLFLSATGLLTVYVLPVILALANAAFLVFYSNATSLVLDPHHERAGFAVSLFGFFTQMGGAGIVSILVYFSNDSAVGMSSLMFVIAIGTCAALILWKGRSQEVGET</sequence>
<dbReference type="PANTHER" id="PTHR23502">
    <property type="entry name" value="MAJOR FACILITATOR SUPERFAMILY"/>
    <property type="match status" value="1"/>
</dbReference>
<reference evidence="11" key="1">
    <citation type="submission" date="2022-11" db="EMBL/GenBank/DDBJ databases">
        <title>Draft genome sequence of Hoeflea poritis E7-10 and Hoeflea prorocentri PM5-8, separated from scleractinian coral Porites lutea and marine dinoflagellate.</title>
        <authorList>
            <person name="Zhang G."/>
            <person name="Wei Q."/>
            <person name="Cai L."/>
        </authorList>
    </citation>
    <scope>NUCLEOTIDE SEQUENCE</scope>
    <source>
        <strain evidence="11">PM5-8</strain>
    </source>
</reference>
<name>A0A9X3UMV1_9HYPH</name>
<dbReference type="PANTHER" id="PTHR23502:SF132">
    <property type="entry name" value="POLYAMINE TRANSPORTER 2-RELATED"/>
    <property type="match status" value="1"/>
</dbReference>
<dbReference type="GO" id="GO:0005886">
    <property type="term" value="C:plasma membrane"/>
    <property type="evidence" value="ECO:0007669"/>
    <property type="project" value="UniProtKB-SubCell"/>
</dbReference>
<evidence type="ECO:0000256" key="8">
    <source>
        <dbReference type="RuleBase" id="RU365088"/>
    </source>
</evidence>
<comment type="caution">
    <text evidence="8">Lacks conserved residue(s) required for the propagation of feature annotation.</text>
</comment>
<dbReference type="InterPro" id="IPR020846">
    <property type="entry name" value="MFS_dom"/>
</dbReference>
<keyword evidence="7 8" id="KW-0472">Membrane</keyword>
<dbReference type="Proteomes" id="UP001151234">
    <property type="component" value="Unassembled WGS sequence"/>
</dbReference>
<dbReference type="InterPro" id="IPR004812">
    <property type="entry name" value="Efflux_drug-R_Bcr/CmlA"/>
</dbReference>
<dbReference type="RefSeq" id="WP_267993406.1">
    <property type="nucleotide sequence ID" value="NZ_JAPJZI010000002.1"/>
</dbReference>
<evidence type="ECO:0000313" key="11">
    <source>
        <dbReference type="EMBL" id="MDA5401418.1"/>
    </source>
</evidence>
<feature type="chain" id="PRO_5040774506" description="Bcr/CflA family efflux transporter" evidence="9">
    <location>
        <begin position="22"/>
        <end position="396"/>
    </location>
</feature>
<proteinExistence type="inferred from homology"/>
<gene>
    <name evidence="11" type="ORF">OQ273_22785</name>
</gene>
<comment type="similarity">
    <text evidence="2 8">Belongs to the major facilitator superfamily. Bcr/CmlA family.</text>
</comment>
<keyword evidence="4" id="KW-1003">Cell membrane</keyword>
<evidence type="ECO:0000256" key="2">
    <source>
        <dbReference type="ARBA" id="ARBA00006236"/>
    </source>
</evidence>
<feature type="transmembrane region" description="Helical" evidence="8">
    <location>
        <begin position="73"/>
        <end position="92"/>
    </location>
</feature>
<feature type="signal peptide" evidence="9">
    <location>
        <begin position="1"/>
        <end position="21"/>
    </location>
</feature>
<evidence type="ECO:0000313" key="12">
    <source>
        <dbReference type="Proteomes" id="UP001151234"/>
    </source>
</evidence>
<feature type="transmembrane region" description="Helical" evidence="8">
    <location>
        <begin position="267"/>
        <end position="294"/>
    </location>
</feature>
<keyword evidence="12" id="KW-1185">Reference proteome</keyword>
<feature type="transmembrane region" description="Helical" evidence="8">
    <location>
        <begin position="159"/>
        <end position="180"/>
    </location>
</feature>
<feature type="transmembrane region" description="Helical" evidence="8">
    <location>
        <begin position="98"/>
        <end position="119"/>
    </location>
</feature>
<keyword evidence="3 8" id="KW-0813">Transport</keyword>
<feature type="transmembrane region" description="Helical" evidence="8">
    <location>
        <begin position="131"/>
        <end position="153"/>
    </location>
</feature>
<evidence type="ECO:0000256" key="9">
    <source>
        <dbReference type="SAM" id="SignalP"/>
    </source>
</evidence>
<keyword evidence="8" id="KW-0997">Cell inner membrane</keyword>
<dbReference type="InterPro" id="IPR036259">
    <property type="entry name" value="MFS_trans_sf"/>
</dbReference>
<dbReference type="EMBL" id="JAPJZI010000002">
    <property type="protein sequence ID" value="MDA5401418.1"/>
    <property type="molecule type" value="Genomic_DNA"/>
</dbReference>
<keyword evidence="5 8" id="KW-0812">Transmembrane</keyword>
<keyword evidence="9" id="KW-0732">Signal</keyword>
<organism evidence="11 12">
    <name type="scientific">Hoeflea prorocentri</name>
    <dbReference type="NCBI Taxonomy" id="1922333"/>
    <lineage>
        <taxon>Bacteria</taxon>
        <taxon>Pseudomonadati</taxon>
        <taxon>Pseudomonadota</taxon>
        <taxon>Alphaproteobacteria</taxon>
        <taxon>Hyphomicrobiales</taxon>
        <taxon>Rhizobiaceae</taxon>
        <taxon>Hoeflea</taxon>
    </lineage>
</organism>
<evidence type="ECO:0000256" key="3">
    <source>
        <dbReference type="ARBA" id="ARBA00022448"/>
    </source>
</evidence>
<keyword evidence="6 8" id="KW-1133">Transmembrane helix</keyword>
<feature type="transmembrane region" description="Helical" evidence="8">
    <location>
        <begin position="43"/>
        <end position="61"/>
    </location>
</feature>
<evidence type="ECO:0000256" key="1">
    <source>
        <dbReference type="ARBA" id="ARBA00004651"/>
    </source>
</evidence>
<dbReference type="AlphaFoldDB" id="A0A9X3UMV1"/>
<comment type="subcellular location">
    <subcellularLocation>
        <location evidence="8">Cell inner membrane</location>
        <topology evidence="8">Multi-pass membrane protein</topology>
    </subcellularLocation>
    <subcellularLocation>
        <location evidence="1">Cell membrane</location>
        <topology evidence="1">Multi-pass membrane protein</topology>
    </subcellularLocation>
</comment>
<dbReference type="GO" id="GO:1990961">
    <property type="term" value="P:xenobiotic detoxification by transmembrane export across the plasma membrane"/>
    <property type="evidence" value="ECO:0007669"/>
    <property type="project" value="InterPro"/>
</dbReference>
<evidence type="ECO:0000256" key="4">
    <source>
        <dbReference type="ARBA" id="ARBA00022475"/>
    </source>
</evidence>
<evidence type="ECO:0000256" key="5">
    <source>
        <dbReference type="ARBA" id="ARBA00022692"/>
    </source>
</evidence>
<dbReference type="Gene3D" id="1.20.1720.10">
    <property type="entry name" value="Multidrug resistance protein D"/>
    <property type="match status" value="1"/>
</dbReference>
<evidence type="ECO:0000256" key="7">
    <source>
        <dbReference type="ARBA" id="ARBA00023136"/>
    </source>
</evidence>
<feature type="transmembrane region" description="Helical" evidence="8">
    <location>
        <begin position="241"/>
        <end position="260"/>
    </location>
</feature>
<feature type="transmembrane region" description="Helical" evidence="8">
    <location>
        <begin position="300"/>
        <end position="323"/>
    </location>
</feature>
<feature type="domain" description="Major facilitator superfamily (MFS) profile" evidence="10">
    <location>
        <begin position="7"/>
        <end position="393"/>
    </location>
</feature>
<protein>
    <recommendedName>
        <fullName evidence="8">Bcr/CflA family efflux transporter</fullName>
    </recommendedName>
</protein>
<feature type="transmembrane region" description="Helical" evidence="8">
    <location>
        <begin position="366"/>
        <end position="386"/>
    </location>
</feature>
<evidence type="ECO:0000256" key="6">
    <source>
        <dbReference type="ARBA" id="ARBA00022989"/>
    </source>
</evidence>
<dbReference type="GO" id="GO:0042910">
    <property type="term" value="F:xenobiotic transmembrane transporter activity"/>
    <property type="evidence" value="ECO:0007669"/>
    <property type="project" value="InterPro"/>
</dbReference>
<accession>A0A9X3UMV1</accession>
<dbReference type="NCBIfam" id="TIGR00710">
    <property type="entry name" value="efflux_Bcr_CflA"/>
    <property type="match status" value="1"/>
</dbReference>
<dbReference type="Pfam" id="PF07690">
    <property type="entry name" value="MFS_1"/>
    <property type="match status" value="1"/>
</dbReference>
<feature type="transmembrane region" description="Helical" evidence="8">
    <location>
        <begin position="335"/>
        <end position="360"/>
    </location>
</feature>
<dbReference type="InterPro" id="IPR011701">
    <property type="entry name" value="MFS"/>
</dbReference>
<evidence type="ECO:0000259" key="10">
    <source>
        <dbReference type="PROSITE" id="PS50850"/>
    </source>
</evidence>
<feature type="transmembrane region" description="Helical" evidence="8">
    <location>
        <begin position="212"/>
        <end position="235"/>
    </location>
</feature>